<feature type="transmembrane region" description="Helical" evidence="5">
    <location>
        <begin position="60"/>
        <end position="80"/>
    </location>
</feature>
<dbReference type="Proteomes" id="UP000654913">
    <property type="component" value="Chromosome 1"/>
</dbReference>
<dbReference type="OrthoDB" id="3066029at2759"/>
<protein>
    <recommendedName>
        <fullName evidence="6">Major facilitator superfamily (MFS) profile domain-containing protein</fullName>
    </recommendedName>
</protein>
<evidence type="ECO:0000256" key="2">
    <source>
        <dbReference type="ARBA" id="ARBA00022692"/>
    </source>
</evidence>
<evidence type="ECO:0000259" key="6">
    <source>
        <dbReference type="PROSITE" id="PS50850"/>
    </source>
</evidence>
<feature type="transmembrane region" description="Helical" evidence="5">
    <location>
        <begin position="324"/>
        <end position="343"/>
    </location>
</feature>
<accession>A0A7R8AHX5</accession>
<dbReference type="AlphaFoldDB" id="A0A7R8AHX5"/>
<reference evidence="7" key="2">
    <citation type="submission" date="2021-02" db="EMBL/GenBank/DDBJ databases">
        <title>Aspergillus puulaauensis MK2 genome sequence.</title>
        <authorList>
            <person name="Futagami T."/>
            <person name="Mori K."/>
            <person name="Kadooka C."/>
            <person name="Tanaka T."/>
        </authorList>
    </citation>
    <scope>NUCLEOTIDE SEQUENCE</scope>
    <source>
        <strain evidence="7">MK2</strain>
    </source>
</reference>
<evidence type="ECO:0000256" key="3">
    <source>
        <dbReference type="ARBA" id="ARBA00022989"/>
    </source>
</evidence>
<gene>
    <name evidence="7" type="ORF">APUU_12339S</name>
</gene>
<keyword evidence="3 5" id="KW-1133">Transmembrane helix</keyword>
<organism evidence="7 8">
    <name type="scientific">Aspergillus puulaauensis</name>
    <dbReference type="NCBI Taxonomy" id="1220207"/>
    <lineage>
        <taxon>Eukaryota</taxon>
        <taxon>Fungi</taxon>
        <taxon>Dikarya</taxon>
        <taxon>Ascomycota</taxon>
        <taxon>Pezizomycotina</taxon>
        <taxon>Eurotiomycetes</taxon>
        <taxon>Eurotiomycetidae</taxon>
        <taxon>Eurotiales</taxon>
        <taxon>Aspergillaceae</taxon>
        <taxon>Aspergillus</taxon>
    </lineage>
</organism>
<feature type="transmembrane region" description="Helical" evidence="5">
    <location>
        <begin position="150"/>
        <end position="175"/>
    </location>
</feature>
<feature type="transmembrane region" description="Helical" evidence="5">
    <location>
        <begin position="282"/>
        <end position="303"/>
    </location>
</feature>
<dbReference type="InterPro" id="IPR011701">
    <property type="entry name" value="MFS"/>
</dbReference>
<dbReference type="KEGG" id="apuu:APUU_12339S"/>
<feature type="transmembrane region" description="Helical" evidence="5">
    <location>
        <begin position="117"/>
        <end position="138"/>
    </location>
</feature>
<comment type="subcellular location">
    <subcellularLocation>
        <location evidence="1">Membrane</location>
        <topology evidence="1">Multi-pass membrane protein</topology>
    </subcellularLocation>
</comment>
<feature type="transmembrane region" description="Helical" evidence="5">
    <location>
        <begin position="92"/>
        <end position="111"/>
    </location>
</feature>
<dbReference type="FunFam" id="1.20.1250.20:FF:000354">
    <property type="entry name" value="MFS general substrate transporter"/>
    <property type="match status" value="1"/>
</dbReference>
<keyword evidence="2 5" id="KW-0812">Transmembrane</keyword>
<feature type="transmembrane region" description="Helical" evidence="5">
    <location>
        <begin position="181"/>
        <end position="200"/>
    </location>
</feature>
<dbReference type="Gene3D" id="1.20.1250.20">
    <property type="entry name" value="MFS general substrate transporter like domains"/>
    <property type="match status" value="1"/>
</dbReference>
<evidence type="ECO:0000256" key="5">
    <source>
        <dbReference type="SAM" id="Phobius"/>
    </source>
</evidence>
<evidence type="ECO:0000256" key="4">
    <source>
        <dbReference type="ARBA" id="ARBA00023136"/>
    </source>
</evidence>
<feature type="domain" description="Major facilitator superfamily (MFS) profile" evidence="6">
    <location>
        <begin position="26"/>
        <end position="453"/>
    </location>
</feature>
<dbReference type="Pfam" id="PF07690">
    <property type="entry name" value="MFS_1"/>
    <property type="match status" value="1"/>
</dbReference>
<evidence type="ECO:0000313" key="7">
    <source>
        <dbReference type="EMBL" id="BCS19511.1"/>
    </source>
</evidence>
<feature type="transmembrane region" description="Helical" evidence="5">
    <location>
        <begin position="24"/>
        <end position="48"/>
    </location>
</feature>
<dbReference type="PROSITE" id="PS50850">
    <property type="entry name" value="MFS"/>
    <property type="match status" value="1"/>
</dbReference>
<dbReference type="GO" id="GO:0005886">
    <property type="term" value="C:plasma membrane"/>
    <property type="evidence" value="ECO:0007669"/>
    <property type="project" value="TreeGrafter"/>
</dbReference>
<reference evidence="7" key="1">
    <citation type="submission" date="2021-01" db="EMBL/GenBank/DDBJ databases">
        <authorList>
            <consortium name="Aspergillus puulaauensis MK2 genome sequencing consortium"/>
            <person name="Kazuki M."/>
            <person name="Futagami T."/>
        </authorList>
    </citation>
    <scope>NUCLEOTIDE SEQUENCE</scope>
    <source>
        <strain evidence="7">MK2</strain>
    </source>
</reference>
<dbReference type="InterPro" id="IPR036259">
    <property type="entry name" value="MFS_trans_sf"/>
</dbReference>
<proteinExistence type="predicted"/>
<evidence type="ECO:0000256" key="1">
    <source>
        <dbReference type="ARBA" id="ARBA00004141"/>
    </source>
</evidence>
<dbReference type="EMBL" id="AP024443">
    <property type="protein sequence ID" value="BCS19511.1"/>
    <property type="molecule type" value="Genomic_DNA"/>
</dbReference>
<dbReference type="RefSeq" id="XP_041551705.1">
    <property type="nucleotide sequence ID" value="XM_041698529.1"/>
</dbReference>
<dbReference type="PANTHER" id="PTHR23502:SF64">
    <property type="entry name" value="TRANSPORTER, PUTATIVE (AFU_ORTHOLOGUE AFUA_3G11760)-RELATED"/>
    <property type="match status" value="1"/>
</dbReference>
<dbReference type="InterPro" id="IPR020846">
    <property type="entry name" value="MFS_dom"/>
</dbReference>
<name>A0A7R8AHX5_9EURO</name>
<feature type="transmembrane region" description="Helical" evidence="5">
    <location>
        <begin position="418"/>
        <end position="438"/>
    </location>
</feature>
<evidence type="ECO:0000313" key="8">
    <source>
        <dbReference type="Proteomes" id="UP000654913"/>
    </source>
</evidence>
<feature type="transmembrane region" description="Helical" evidence="5">
    <location>
        <begin position="349"/>
        <end position="373"/>
    </location>
</feature>
<dbReference type="PANTHER" id="PTHR23502">
    <property type="entry name" value="MAJOR FACILITATOR SUPERFAMILY"/>
    <property type="match status" value="1"/>
</dbReference>
<dbReference type="GeneID" id="64969516"/>
<dbReference type="GO" id="GO:0022857">
    <property type="term" value="F:transmembrane transporter activity"/>
    <property type="evidence" value="ECO:0007669"/>
    <property type="project" value="InterPro"/>
</dbReference>
<feature type="transmembrane region" description="Helical" evidence="5">
    <location>
        <begin position="394"/>
        <end position="412"/>
    </location>
</feature>
<feature type="transmembrane region" description="Helical" evidence="5">
    <location>
        <begin position="233"/>
        <end position="255"/>
    </location>
</feature>
<sequence>MSDSDDFRETDADQYERFPPYRKAIIVAILSFCAALSPMSSTSVLPAVPEVAATYNTTGSVINASNAVYLVFMGLAGPFWGPLSQIWGRRPICLVTAFLFFAFSVGTALAPNLPAFYVFRLLTAFQGTSFLVVGSSAVGDVYEPRARATALGWFLSGNMIGPAFGPFIGGVIATFSSWRAIFWLQSAMGGFGTLMVFFFLPETYPHPSKGDLVGQTPAEKAKLLWHKVNPFRVAGLLLSYPNLLFAALATSALVWNQYSLLTPIRYVLNPRFNLTTPLESGLLYIAPGGGYLIGTLLGGRWADYIVRSWIHKRGERVPEDRLKSCLPFMLVILPACMLVYGWTVQQRSGGMAVPIVVMVLQGIAQLFAIPSLNTYCLDVMQPKGRSAEAVAGNYMLRYAFAAVGSGAVLPAVEAIGVGWFSTISAGFLFASGLGVWATSTFGTKWRERVDSSD</sequence>
<keyword evidence="8" id="KW-1185">Reference proteome</keyword>
<keyword evidence="4 5" id="KW-0472">Membrane</keyword>
<dbReference type="SUPFAM" id="SSF103473">
    <property type="entry name" value="MFS general substrate transporter"/>
    <property type="match status" value="1"/>
</dbReference>